<proteinExistence type="predicted"/>
<dbReference type="KEGG" id="ftj:FTUN_1267"/>
<protein>
    <recommendedName>
        <fullName evidence="3">SMI1/KNR4 family protein</fullName>
    </recommendedName>
</protein>
<dbReference type="RefSeq" id="WP_227254772.1">
    <property type="nucleotide sequence ID" value="NZ_CP053452.2"/>
</dbReference>
<accession>A0A6M5YKE5</accession>
<reference evidence="2" key="1">
    <citation type="submission" date="2020-05" db="EMBL/GenBank/DDBJ databases">
        <title>Frigoriglobus tundricola gen. nov., sp. nov., a psychrotolerant cellulolytic planctomycete of the family Gemmataceae with two divergent copies of 16S rRNA gene.</title>
        <authorList>
            <person name="Kulichevskaya I.S."/>
            <person name="Ivanova A.A."/>
            <person name="Naumoff D.G."/>
            <person name="Beletsky A.V."/>
            <person name="Rijpstra W.I.C."/>
            <person name="Sinninghe Damste J.S."/>
            <person name="Mardanov A.V."/>
            <person name="Ravin N.V."/>
            <person name="Dedysh S.N."/>
        </authorList>
    </citation>
    <scope>NUCLEOTIDE SEQUENCE [LARGE SCALE GENOMIC DNA]</scope>
    <source>
        <strain evidence="2">PL17</strain>
    </source>
</reference>
<dbReference type="AlphaFoldDB" id="A0A6M5YKE5"/>
<gene>
    <name evidence="1" type="ORF">FTUN_1267</name>
</gene>
<dbReference type="EMBL" id="CP053452">
    <property type="protein sequence ID" value="QJW93756.1"/>
    <property type="molecule type" value="Genomic_DNA"/>
</dbReference>
<name>A0A6M5YKE5_9BACT</name>
<dbReference type="Proteomes" id="UP000503447">
    <property type="component" value="Chromosome"/>
</dbReference>
<evidence type="ECO:0000313" key="1">
    <source>
        <dbReference type="EMBL" id="QJW93756.1"/>
    </source>
</evidence>
<evidence type="ECO:0008006" key="3">
    <source>
        <dbReference type="Google" id="ProtNLM"/>
    </source>
</evidence>
<evidence type="ECO:0000313" key="2">
    <source>
        <dbReference type="Proteomes" id="UP000503447"/>
    </source>
</evidence>
<keyword evidence="2" id="KW-1185">Reference proteome</keyword>
<organism evidence="1 2">
    <name type="scientific">Frigoriglobus tundricola</name>
    <dbReference type="NCBI Taxonomy" id="2774151"/>
    <lineage>
        <taxon>Bacteria</taxon>
        <taxon>Pseudomonadati</taxon>
        <taxon>Planctomycetota</taxon>
        <taxon>Planctomycetia</taxon>
        <taxon>Gemmatales</taxon>
        <taxon>Gemmataceae</taxon>
        <taxon>Frigoriglobus</taxon>
    </lineage>
</organism>
<sequence>MLEFDPEVTEEEWLQEPPRDAWGMWRSKPRRDRRRVDRKELLLIVALFRSVADLLTDPRALGMAPAVERYADEPGEPEAAAALDAAGEQVELAYDAQQPTRAATHAVAAARNLVSATHDSAQIIEMAVGARAAGRAGHEREPDWYECAEYRAAVAAHGLLMGRLIRDVFGNPFRPVVFSPSWRTGTATALARQMYETRDFSAMPILADALQDAGCDDTDALDHCRGSGPHVRGCWVVDLVLGKE</sequence>